<dbReference type="PANTHER" id="PTHR30595">
    <property type="entry name" value="GLPR-RELATED TRANSCRIPTIONAL REPRESSOR"/>
    <property type="match status" value="1"/>
</dbReference>
<dbReference type="Gene3D" id="3.30.565.60">
    <property type="match status" value="1"/>
</dbReference>
<keyword evidence="2" id="KW-0378">Hydrolase</keyword>
<dbReference type="Pfam" id="PF13749">
    <property type="entry name" value="HATPase_c_4"/>
    <property type="match status" value="1"/>
</dbReference>
<dbReference type="GO" id="GO:0003678">
    <property type="term" value="F:DNA helicase activity"/>
    <property type="evidence" value="ECO:0007669"/>
    <property type="project" value="UniProtKB-EC"/>
</dbReference>
<dbReference type="InterPro" id="IPR007421">
    <property type="entry name" value="Schlafen_AlbA_2_dom"/>
</dbReference>
<dbReference type="InterPro" id="IPR038461">
    <property type="entry name" value="Schlafen_AlbA_2_dom_sf"/>
</dbReference>
<sequence>MDDQALSALLRDLESDRVERKASNSDGKKIRQAICAFANDLPNHKQPGVLFIGVNDDGTCANLRITDDLLLNLSSIRSEGKILPFPVLQVNKRVIDDCEMAVIIVEPSDAPPVRFDGRTYIRVGPRRAIATPEEERRLNEKRRARDLPFDLRPFVSATIKDLNLEGFQREYLASALAPDVLEENQRSIEQKLISLRFMTPEPSAYPTSLGILVAGKDPRQFVPGFYIQFVRFDGVDLTAPIRDQKDISGSLMDLLRYMDEVLQANISTATDIKTQSVEIQQPDYPITALQQLVRNAVMHRSYEETHAPVRVYWFQDRIEIQSPGGLFGQVNRRNFGQGVTDYRNPHLAEAMKNLGYVQRFGIGIPTAQKELKKNGNPPAEFIIEDSYILVMVRRKQ</sequence>
<dbReference type="Pfam" id="PF04326">
    <property type="entry name" value="SLFN_AlbA_2"/>
    <property type="match status" value="1"/>
</dbReference>
<keyword evidence="2" id="KW-0067">ATP-binding</keyword>
<dbReference type="InterPro" id="IPR038475">
    <property type="entry name" value="RecG_C_sf"/>
</dbReference>
<dbReference type="Gene3D" id="3.30.950.30">
    <property type="entry name" value="Schlafen, AAA domain"/>
    <property type="match status" value="1"/>
</dbReference>
<dbReference type="KEGG" id="hhg:XM38_027630"/>
<reference evidence="2 3" key="1">
    <citation type="journal article" date="2016" name="Biochim. Biophys. Acta">
        <title>Characterization of red-shifted phycobilisomes isolated from the chlorophyll f-containing cyanobacterium Halomicronema hongdechloris.</title>
        <authorList>
            <person name="Li Y."/>
            <person name="Lin Y."/>
            <person name="Garvey C.J."/>
            <person name="Birch D."/>
            <person name="Corkery R.W."/>
            <person name="Loughlin P.C."/>
            <person name="Scheer H."/>
            <person name="Willows R.D."/>
            <person name="Chen M."/>
        </authorList>
    </citation>
    <scope>NUCLEOTIDE SEQUENCE [LARGE SCALE GENOMIC DNA]</scope>
    <source>
        <strain evidence="2 3">C2206</strain>
    </source>
</reference>
<dbReference type="STRING" id="1641165.XM38_20165"/>
<dbReference type="EMBL" id="CP021983">
    <property type="protein sequence ID" value="ASC71809.1"/>
    <property type="molecule type" value="Genomic_DNA"/>
</dbReference>
<proteinExistence type="predicted"/>
<dbReference type="GO" id="GO:0016787">
    <property type="term" value="F:hydrolase activity"/>
    <property type="evidence" value="ECO:0007669"/>
    <property type="project" value="UniProtKB-KW"/>
</dbReference>
<evidence type="ECO:0000313" key="3">
    <source>
        <dbReference type="Proteomes" id="UP000191901"/>
    </source>
</evidence>
<evidence type="ECO:0000259" key="1">
    <source>
        <dbReference type="Pfam" id="PF04326"/>
    </source>
</evidence>
<dbReference type="PANTHER" id="PTHR30595:SF6">
    <property type="entry name" value="SCHLAFEN ALBA-2 DOMAIN-CONTAINING PROTEIN"/>
    <property type="match status" value="1"/>
</dbReference>
<dbReference type="AlphaFoldDB" id="A0A1Z3HNE1"/>
<feature type="domain" description="Schlafen AlbA-2" evidence="1">
    <location>
        <begin position="14"/>
        <end position="126"/>
    </location>
</feature>
<dbReference type="OrthoDB" id="9807907at2"/>
<protein>
    <submittedName>
        <fullName evidence="2">ATP-dependent DNA helicase RecG</fullName>
        <ecNumber evidence="2">3.6.4.12</ecNumber>
    </submittedName>
</protein>
<evidence type="ECO:0000313" key="2">
    <source>
        <dbReference type="EMBL" id="ASC71809.1"/>
    </source>
</evidence>
<organism evidence="2 3">
    <name type="scientific">Halomicronema hongdechloris C2206</name>
    <dbReference type="NCBI Taxonomy" id="1641165"/>
    <lineage>
        <taxon>Bacteria</taxon>
        <taxon>Bacillati</taxon>
        <taxon>Cyanobacteriota</taxon>
        <taxon>Cyanophyceae</taxon>
        <taxon>Nodosilineales</taxon>
        <taxon>Nodosilineaceae</taxon>
        <taxon>Halomicronema</taxon>
    </lineage>
</organism>
<dbReference type="RefSeq" id="WP_080812133.1">
    <property type="nucleotide sequence ID" value="NZ_CP021983.2"/>
</dbReference>
<name>A0A1Z3HNE1_9CYAN</name>
<gene>
    <name evidence="2" type="primary">recG_1</name>
    <name evidence="2" type="ORF">XM38_027630</name>
</gene>
<dbReference type="Proteomes" id="UP000191901">
    <property type="component" value="Chromosome"/>
</dbReference>
<accession>A0A1Z3HNE1</accession>
<keyword evidence="2" id="KW-0547">Nucleotide-binding</keyword>
<keyword evidence="3" id="KW-1185">Reference proteome</keyword>
<dbReference type="EC" id="3.6.4.12" evidence="2"/>
<keyword evidence="2" id="KW-0347">Helicase</keyword>